<reference evidence="2" key="1">
    <citation type="journal article" date="2023" name="G3 (Bethesda)">
        <title>Whole genome assembly and annotation of the endangered Caribbean coral Acropora cervicornis.</title>
        <authorList>
            <person name="Selwyn J.D."/>
            <person name="Vollmer S.V."/>
        </authorList>
    </citation>
    <scope>NUCLEOTIDE SEQUENCE</scope>
    <source>
        <strain evidence="2">K2</strain>
    </source>
</reference>
<proteinExistence type="predicted"/>
<organism evidence="2 3">
    <name type="scientific">Acropora cervicornis</name>
    <name type="common">Staghorn coral</name>
    <dbReference type="NCBI Taxonomy" id="6130"/>
    <lineage>
        <taxon>Eukaryota</taxon>
        <taxon>Metazoa</taxon>
        <taxon>Cnidaria</taxon>
        <taxon>Anthozoa</taxon>
        <taxon>Hexacorallia</taxon>
        <taxon>Scleractinia</taxon>
        <taxon>Astrocoeniina</taxon>
        <taxon>Acroporidae</taxon>
        <taxon>Acropora</taxon>
    </lineage>
</organism>
<protein>
    <submittedName>
        <fullName evidence="2">Uncharacterized protein</fullName>
    </submittedName>
</protein>
<dbReference type="AlphaFoldDB" id="A0AAD9QBQ3"/>
<dbReference type="Proteomes" id="UP001249851">
    <property type="component" value="Unassembled WGS sequence"/>
</dbReference>
<evidence type="ECO:0000313" key="3">
    <source>
        <dbReference type="Proteomes" id="UP001249851"/>
    </source>
</evidence>
<gene>
    <name evidence="2" type="ORF">P5673_019494</name>
</gene>
<accession>A0AAD9QBQ3</accession>
<dbReference type="EMBL" id="JARQWQ010000045">
    <property type="protein sequence ID" value="KAK2558353.1"/>
    <property type="molecule type" value="Genomic_DNA"/>
</dbReference>
<evidence type="ECO:0000256" key="1">
    <source>
        <dbReference type="SAM" id="MobiDB-lite"/>
    </source>
</evidence>
<evidence type="ECO:0000313" key="2">
    <source>
        <dbReference type="EMBL" id="KAK2558353.1"/>
    </source>
</evidence>
<name>A0AAD9QBQ3_ACRCE</name>
<keyword evidence="3" id="KW-1185">Reference proteome</keyword>
<feature type="region of interest" description="Disordered" evidence="1">
    <location>
        <begin position="39"/>
        <end position="63"/>
    </location>
</feature>
<comment type="caution">
    <text evidence="2">The sequence shown here is derived from an EMBL/GenBank/DDBJ whole genome shotgun (WGS) entry which is preliminary data.</text>
</comment>
<sequence length="63" mass="6945">MSRSVLLRTGKAYTIRQRKNKGDILGRILKTPALTNYSDGKQGSRVEMESSTSKTNVAFGGIR</sequence>
<reference evidence="2" key="2">
    <citation type="journal article" date="2023" name="Science">
        <title>Genomic signatures of disease resistance in endangered staghorn corals.</title>
        <authorList>
            <person name="Vollmer S.V."/>
            <person name="Selwyn J.D."/>
            <person name="Despard B.A."/>
            <person name="Roesel C.L."/>
        </authorList>
    </citation>
    <scope>NUCLEOTIDE SEQUENCE</scope>
    <source>
        <strain evidence="2">K2</strain>
    </source>
</reference>